<proteinExistence type="predicted"/>
<dbReference type="Proteomes" id="UP001630127">
    <property type="component" value="Unassembled WGS sequence"/>
</dbReference>
<reference evidence="2 3" key="1">
    <citation type="submission" date="2024-11" db="EMBL/GenBank/DDBJ databases">
        <title>A near-complete genome assembly of Cinchona calisaya.</title>
        <authorList>
            <person name="Lian D.C."/>
            <person name="Zhao X.W."/>
            <person name="Wei L."/>
        </authorList>
    </citation>
    <scope>NUCLEOTIDE SEQUENCE [LARGE SCALE GENOMIC DNA]</scope>
    <source>
        <tissue evidence="2">Nenye</tissue>
    </source>
</reference>
<evidence type="ECO:0000313" key="2">
    <source>
        <dbReference type="EMBL" id="KAL3508107.1"/>
    </source>
</evidence>
<dbReference type="InterPro" id="IPR013083">
    <property type="entry name" value="Znf_RING/FYVE/PHD"/>
</dbReference>
<sequence>MAIKSVVASPIDASLAPDCSICLEKVVDDNSQAIAKLKCGHLFHMCNIRNVVYPDHAQTPHHSFLGPIFPPLAPQSMPFHASNATMSIGLASSILNHRPPVTLRPNGYAPYPLLSFGVHHGSSPATSFSSPNVAARSHILYGRAPPPSSTQAPLARTEAHWAPPCDLNLIRIGPLLHQGGLTRRRANNNAVHDPLALTLATGTFMAAAHPRMIN</sequence>
<gene>
    <name evidence="2" type="ORF">ACH5RR_033489</name>
</gene>
<dbReference type="InterPro" id="IPR001841">
    <property type="entry name" value="Znf_RING"/>
</dbReference>
<organism evidence="2 3">
    <name type="scientific">Cinchona calisaya</name>
    <dbReference type="NCBI Taxonomy" id="153742"/>
    <lineage>
        <taxon>Eukaryota</taxon>
        <taxon>Viridiplantae</taxon>
        <taxon>Streptophyta</taxon>
        <taxon>Embryophyta</taxon>
        <taxon>Tracheophyta</taxon>
        <taxon>Spermatophyta</taxon>
        <taxon>Magnoliopsida</taxon>
        <taxon>eudicotyledons</taxon>
        <taxon>Gunneridae</taxon>
        <taxon>Pentapetalae</taxon>
        <taxon>asterids</taxon>
        <taxon>lamiids</taxon>
        <taxon>Gentianales</taxon>
        <taxon>Rubiaceae</taxon>
        <taxon>Cinchonoideae</taxon>
        <taxon>Cinchoneae</taxon>
        <taxon>Cinchona</taxon>
    </lineage>
</organism>
<protein>
    <recommendedName>
        <fullName evidence="1">RING-type domain-containing protein</fullName>
    </recommendedName>
</protein>
<feature type="domain" description="RING-type" evidence="1">
    <location>
        <begin position="18"/>
        <end position="44"/>
    </location>
</feature>
<dbReference type="AlphaFoldDB" id="A0ABD2YL39"/>
<comment type="caution">
    <text evidence="2">The sequence shown here is derived from an EMBL/GenBank/DDBJ whole genome shotgun (WGS) entry which is preliminary data.</text>
</comment>
<evidence type="ECO:0000313" key="3">
    <source>
        <dbReference type="Proteomes" id="UP001630127"/>
    </source>
</evidence>
<dbReference type="EMBL" id="JBJUIK010000013">
    <property type="protein sequence ID" value="KAL3508107.1"/>
    <property type="molecule type" value="Genomic_DNA"/>
</dbReference>
<dbReference type="Gene3D" id="3.30.40.10">
    <property type="entry name" value="Zinc/RING finger domain, C3HC4 (zinc finger)"/>
    <property type="match status" value="1"/>
</dbReference>
<dbReference type="Pfam" id="PF17123">
    <property type="entry name" value="zf-RING_11"/>
    <property type="match status" value="1"/>
</dbReference>
<keyword evidence="3" id="KW-1185">Reference proteome</keyword>
<evidence type="ECO:0000259" key="1">
    <source>
        <dbReference type="Pfam" id="PF17123"/>
    </source>
</evidence>
<dbReference type="SUPFAM" id="SSF57850">
    <property type="entry name" value="RING/U-box"/>
    <property type="match status" value="1"/>
</dbReference>
<name>A0ABD2YL39_9GENT</name>
<accession>A0ABD2YL39</accession>